<keyword evidence="2" id="KW-0812">Transmembrane</keyword>
<dbReference type="Proteomes" id="UP000225379">
    <property type="component" value="Unassembled WGS sequence"/>
</dbReference>
<feature type="transmembrane region" description="Helical" evidence="2">
    <location>
        <begin position="558"/>
        <end position="577"/>
    </location>
</feature>
<organism evidence="3 4">
    <name type="scientific">Azospirillum palustre</name>
    <dbReference type="NCBI Taxonomy" id="2044885"/>
    <lineage>
        <taxon>Bacteria</taxon>
        <taxon>Pseudomonadati</taxon>
        <taxon>Pseudomonadota</taxon>
        <taxon>Alphaproteobacteria</taxon>
        <taxon>Rhodospirillales</taxon>
        <taxon>Azospirillaceae</taxon>
        <taxon>Azospirillum</taxon>
    </lineage>
</organism>
<keyword evidence="2" id="KW-1133">Transmembrane helix</keyword>
<feature type="transmembrane region" description="Helical" evidence="2">
    <location>
        <begin position="647"/>
        <end position="676"/>
    </location>
</feature>
<protein>
    <recommendedName>
        <fullName evidence="5">DotA/TraY family protein</fullName>
    </recommendedName>
</protein>
<feature type="transmembrane region" description="Helical" evidence="2">
    <location>
        <begin position="124"/>
        <end position="148"/>
    </location>
</feature>
<feature type="region of interest" description="Disordered" evidence="1">
    <location>
        <begin position="760"/>
        <end position="802"/>
    </location>
</feature>
<feature type="transmembrane region" description="Helical" evidence="2">
    <location>
        <begin position="169"/>
        <end position="187"/>
    </location>
</feature>
<dbReference type="OrthoDB" id="5457650at2"/>
<proteinExistence type="predicted"/>
<feature type="transmembrane region" description="Helical" evidence="2">
    <location>
        <begin position="696"/>
        <end position="724"/>
    </location>
</feature>
<evidence type="ECO:0000313" key="3">
    <source>
        <dbReference type="EMBL" id="PGH59438.1"/>
    </source>
</evidence>
<reference evidence="4" key="1">
    <citation type="submission" date="2017-10" db="EMBL/GenBank/DDBJ databases">
        <authorList>
            <person name="Kravchenko I.K."/>
            <person name="Grouzdev D.S."/>
        </authorList>
    </citation>
    <scope>NUCLEOTIDE SEQUENCE [LARGE SCALE GENOMIC DNA]</scope>
    <source>
        <strain evidence="4">B2</strain>
    </source>
</reference>
<dbReference type="EMBL" id="PDKW01000035">
    <property type="protein sequence ID" value="PGH59438.1"/>
    <property type="molecule type" value="Genomic_DNA"/>
</dbReference>
<evidence type="ECO:0000313" key="4">
    <source>
        <dbReference type="Proteomes" id="UP000225379"/>
    </source>
</evidence>
<gene>
    <name evidence="3" type="ORF">CRT60_00455</name>
</gene>
<dbReference type="RefSeq" id="WP_098734497.1">
    <property type="nucleotide sequence ID" value="NZ_PDKW01000035.1"/>
</dbReference>
<dbReference type="AlphaFoldDB" id="A0A2B8BPG4"/>
<evidence type="ECO:0008006" key="5">
    <source>
        <dbReference type="Google" id="ProtNLM"/>
    </source>
</evidence>
<accession>A0A2B8BPG4</accession>
<dbReference type="InterPro" id="IPR027628">
    <property type="entry name" value="DotA_TraY"/>
</dbReference>
<feature type="transmembrane region" description="Helical" evidence="2">
    <location>
        <begin position="48"/>
        <end position="74"/>
    </location>
</feature>
<evidence type="ECO:0000256" key="2">
    <source>
        <dbReference type="SAM" id="Phobius"/>
    </source>
</evidence>
<dbReference type="NCBIfam" id="TIGR04346">
    <property type="entry name" value="DotA_TraY"/>
    <property type="match status" value="1"/>
</dbReference>
<name>A0A2B8BPG4_9PROT</name>
<feature type="transmembrane region" description="Helical" evidence="2">
    <location>
        <begin position="615"/>
        <end position="635"/>
    </location>
</feature>
<feature type="compositionally biased region" description="Polar residues" evidence="1">
    <location>
        <begin position="784"/>
        <end position="795"/>
    </location>
</feature>
<evidence type="ECO:0000256" key="1">
    <source>
        <dbReference type="SAM" id="MobiDB-lite"/>
    </source>
</evidence>
<sequence length="802" mass="82937">MRSLQGSWRVAKKIARWGFPAATYKPGTVVMRVLAPSLERHTGGRHALIAYTLAVALAVLWTLGLGVAFAATALDSGGENAMSSLISQPQDALALRWLRDLFGPVSVLQGGVSGDSTATVLTRILAHINAATMAIGGILLLYGLFVAVAQTAHEGEPLGKRFSSLWVPIRLPLGIAMLIPLQAAGGLSSSQLAVLWMATQGSGLAEKAWEITVDKIGDGDGTMGGSSIAAPDAAARQVLLSAACVETINQGLQKEDMAGRSSATTTTTKRVEGKGFFGVNSVTEETTTTVSWGGLKANGIEIDACGRISWVSAVNVKDDASAREAGKQRAEYALTKAAVAAQDKAMRALIGDIERIGSRAAAIALPNVPETGKPSAAEVTSAVERYKARYFAELDKAVGNADKELKVAWKEEAKRGGWVYAGLYYQAMSAMAGQSQSLANRQPQVSAGPTLRGIPDPLAGYVKGAIEIADTAWRAGHTGAGAPNPSIMARAASGPIGQRGSDSDMAQTAGEAEAQIAGWIGGSVRSLLDHVGGKEASDPLARLISLGKSLTAVGTGIWLAPAVVAGIPVIGGMVGYLSGGITTVGFLMISAGIILGVVVPVMVACMWMYGVLGWLMSVIEAVVGASLWALAHLSLEGDGIEGSRGGNGYMLLLTITCRPILMLAGLMASLIMLRPAVEYTTAGLASLMQSVAPDSLTGILFIVGFALAYAGFLLSVVYLVFGLVNQVPEQVMSWIGGHARGESMDAKSAYGAAAIATRASDAAQSIKYGRSGKDKDDGKPITVGSMSQHIPNSTGGTEGSRE</sequence>
<keyword evidence="2" id="KW-0472">Membrane</keyword>
<comment type="caution">
    <text evidence="3">The sequence shown here is derived from an EMBL/GenBank/DDBJ whole genome shotgun (WGS) entry which is preliminary data.</text>
</comment>
<feature type="transmembrane region" description="Helical" evidence="2">
    <location>
        <begin position="584"/>
        <end position="609"/>
    </location>
</feature>
<keyword evidence="4" id="KW-1185">Reference proteome</keyword>